<evidence type="ECO:0000313" key="2">
    <source>
        <dbReference type="EMBL" id="TWT85053.1"/>
    </source>
</evidence>
<dbReference type="Proteomes" id="UP000315010">
    <property type="component" value="Unassembled WGS sequence"/>
</dbReference>
<comment type="caution">
    <text evidence="2">The sequence shown here is derived from an EMBL/GenBank/DDBJ whole genome shotgun (WGS) entry which is preliminary data.</text>
</comment>
<dbReference type="EMBL" id="SJPJ01000001">
    <property type="protein sequence ID" value="TWT85053.1"/>
    <property type="molecule type" value="Genomic_DNA"/>
</dbReference>
<dbReference type="PANTHER" id="PTHR43818">
    <property type="entry name" value="BCDNA.GH03377"/>
    <property type="match status" value="1"/>
</dbReference>
<dbReference type="GO" id="GO:0016798">
    <property type="term" value="F:hydrolase activity, acting on glycosyl bonds"/>
    <property type="evidence" value="ECO:0007669"/>
    <property type="project" value="UniProtKB-KW"/>
</dbReference>
<reference evidence="2 3" key="1">
    <citation type="submission" date="2019-02" db="EMBL/GenBank/DDBJ databases">
        <title>Deep-cultivation of Planctomycetes and their phenomic and genomic characterization uncovers novel biology.</title>
        <authorList>
            <person name="Wiegand S."/>
            <person name="Jogler M."/>
            <person name="Boedeker C."/>
            <person name="Pinto D."/>
            <person name="Vollmers J."/>
            <person name="Rivas-Marin E."/>
            <person name="Kohn T."/>
            <person name="Peeters S.H."/>
            <person name="Heuer A."/>
            <person name="Rast P."/>
            <person name="Oberbeckmann S."/>
            <person name="Bunk B."/>
            <person name="Jeske O."/>
            <person name="Meyerdierks A."/>
            <person name="Storesund J.E."/>
            <person name="Kallscheuer N."/>
            <person name="Luecker S."/>
            <person name="Lage O.M."/>
            <person name="Pohl T."/>
            <person name="Merkel B.J."/>
            <person name="Hornburger P."/>
            <person name="Mueller R.-W."/>
            <person name="Bruemmer F."/>
            <person name="Labrenz M."/>
            <person name="Spormann A.M."/>
            <person name="Op Den Camp H."/>
            <person name="Overmann J."/>
            <person name="Amann R."/>
            <person name="Jetten M.S.M."/>
            <person name="Mascher T."/>
            <person name="Medema M.H."/>
            <person name="Devos D.P."/>
            <person name="Kaster A.-K."/>
            <person name="Ovreas L."/>
            <person name="Rohde M."/>
            <person name="Galperin M.Y."/>
            <person name="Jogler C."/>
        </authorList>
    </citation>
    <scope>NUCLEOTIDE SEQUENCE [LARGE SCALE GENOMIC DNA]</scope>
    <source>
        <strain evidence="2 3">CA13</strain>
    </source>
</reference>
<evidence type="ECO:0000313" key="3">
    <source>
        <dbReference type="Proteomes" id="UP000315010"/>
    </source>
</evidence>
<dbReference type="Gene3D" id="3.40.50.720">
    <property type="entry name" value="NAD(P)-binding Rossmann-like Domain"/>
    <property type="match status" value="1"/>
</dbReference>
<dbReference type="Gene3D" id="3.30.360.10">
    <property type="entry name" value="Dihydrodipicolinate Reductase, domain 2"/>
    <property type="match status" value="1"/>
</dbReference>
<keyword evidence="2" id="KW-0326">Glycosidase</keyword>
<dbReference type="InterPro" id="IPR036291">
    <property type="entry name" value="NAD(P)-bd_dom_sf"/>
</dbReference>
<feature type="domain" description="Gfo/Idh/MocA-like oxidoreductase N-terminal" evidence="1">
    <location>
        <begin position="51"/>
        <end position="173"/>
    </location>
</feature>
<dbReference type="RefSeq" id="WP_146403053.1">
    <property type="nucleotide sequence ID" value="NZ_SJPJ01000001.1"/>
</dbReference>
<protein>
    <submittedName>
        <fullName evidence="2">Glycosyl hydrolase</fullName>
        <ecNumber evidence="2">3.2.1.-</ecNumber>
    </submittedName>
</protein>
<dbReference type="OrthoDB" id="253515at2"/>
<dbReference type="PROSITE" id="PS51318">
    <property type="entry name" value="TAT"/>
    <property type="match status" value="1"/>
</dbReference>
<dbReference type="InterPro" id="IPR000683">
    <property type="entry name" value="Gfo/Idh/MocA-like_OxRdtase_N"/>
</dbReference>
<organism evidence="2 3">
    <name type="scientific">Novipirellula herctigrandis</name>
    <dbReference type="NCBI Taxonomy" id="2527986"/>
    <lineage>
        <taxon>Bacteria</taxon>
        <taxon>Pseudomonadati</taxon>
        <taxon>Planctomycetota</taxon>
        <taxon>Planctomycetia</taxon>
        <taxon>Pirellulales</taxon>
        <taxon>Pirellulaceae</taxon>
        <taxon>Novipirellula</taxon>
    </lineage>
</organism>
<dbReference type="InterPro" id="IPR006311">
    <property type="entry name" value="TAT_signal"/>
</dbReference>
<dbReference type="GO" id="GO:0000166">
    <property type="term" value="F:nucleotide binding"/>
    <property type="evidence" value="ECO:0007669"/>
    <property type="project" value="InterPro"/>
</dbReference>
<gene>
    <name evidence="2" type="ORF">CA13_65350</name>
</gene>
<proteinExistence type="predicted"/>
<dbReference type="Pfam" id="PF01408">
    <property type="entry name" value="GFO_IDH_MocA"/>
    <property type="match status" value="1"/>
</dbReference>
<keyword evidence="3" id="KW-1185">Reference proteome</keyword>
<dbReference type="AlphaFoldDB" id="A0A5C5ZET3"/>
<dbReference type="EC" id="3.2.1.-" evidence="2"/>
<name>A0A5C5ZET3_9BACT</name>
<dbReference type="SUPFAM" id="SSF51735">
    <property type="entry name" value="NAD(P)-binding Rossmann-fold domains"/>
    <property type="match status" value="1"/>
</dbReference>
<accession>A0A5C5ZET3</accession>
<keyword evidence="2" id="KW-0378">Hydrolase</keyword>
<dbReference type="SUPFAM" id="SSF55347">
    <property type="entry name" value="Glyceraldehyde-3-phosphate dehydrogenase-like, C-terminal domain"/>
    <property type="match status" value="1"/>
</dbReference>
<dbReference type="InterPro" id="IPR050463">
    <property type="entry name" value="Gfo/Idh/MocA_oxidrdct_glycsds"/>
</dbReference>
<evidence type="ECO:0000259" key="1">
    <source>
        <dbReference type="Pfam" id="PF01408"/>
    </source>
</evidence>
<sequence>MPNQPQPSEASVQPRREFLKSTLVSAGAAGMGASAGLSVARGANVGGSDKIRIGMVGCGGRCTGAAADVMTADSATQLVAMADLFDERVKSKRDSLKAKFPNQVSVDDDHCFVGLDGYQHVIENVDLVLIACAAKFHPMYAKAAIDAGKHVFLEKPHGIDPAGVKVVEETCEIAKQKNLGVLSGLHSRYHQKYRETIDRVLDGQIGEIVSIEENFLRGPYGNIARSQEQRELEIQYGNQYRFSWLCGDDVTQSLIHNLDRATWALGGATPVDCHGLGGRSGPDHLLGDVFDHHSVVYRYENGVRVYALCRTTSGCYGESTSTIMGSKGIAVPTQGIIRGNNEWRYSGPGGSPYVAEQAAFLKSIRASNPINSGDYMVKSNTIAVMGQMSCYSGKEVRWDQIKQSDFRWGPRPEDCTWDMQPPTQPDSNGVYPVCAQPGTTTTI</sequence>
<dbReference type="PANTHER" id="PTHR43818:SF5">
    <property type="entry name" value="OXIDOREDUCTASE FAMILY PROTEIN"/>
    <property type="match status" value="1"/>
</dbReference>